<keyword evidence="5" id="KW-0808">Transferase</keyword>
<dbReference type="InterPro" id="IPR002545">
    <property type="entry name" value="CheW-lke_dom"/>
</dbReference>
<keyword evidence="15" id="KW-1185">Reference proteome</keyword>
<keyword evidence="6" id="KW-0418">Kinase</keyword>
<keyword evidence="7" id="KW-0902">Two-component regulatory system</keyword>
<dbReference type="InterPro" id="IPR005467">
    <property type="entry name" value="His_kinase_dom"/>
</dbReference>
<dbReference type="AlphaFoldDB" id="A0A418W1M6"/>
<dbReference type="CDD" id="cd00088">
    <property type="entry name" value="HPT"/>
    <property type="match status" value="1"/>
</dbReference>
<dbReference type="Proteomes" id="UP000283458">
    <property type="component" value="Unassembled WGS sequence"/>
</dbReference>
<evidence type="ECO:0000256" key="1">
    <source>
        <dbReference type="ARBA" id="ARBA00000085"/>
    </source>
</evidence>
<dbReference type="PROSITE" id="PS50851">
    <property type="entry name" value="CHEW"/>
    <property type="match status" value="1"/>
</dbReference>
<gene>
    <name evidence="14" type="ORF">D3877_04705</name>
</gene>
<dbReference type="InterPro" id="IPR036890">
    <property type="entry name" value="HATPase_C_sf"/>
</dbReference>
<evidence type="ECO:0000256" key="5">
    <source>
        <dbReference type="ARBA" id="ARBA00022679"/>
    </source>
</evidence>
<dbReference type="SUPFAM" id="SSF55874">
    <property type="entry name" value="ATPase domain of HSP90 chaperone/DNA topoisomerase II/histidine kinase"/>
    <property type="match status" value="1"/>
</dbReference>
<evidence type="ECO:0000256" key="4">
    <source>
        <dbReference type="ARBA" id="ARBA00022553"/>
    </source>
</evidence>
<dbReference type="Pfam" id="PF01584">
    <property type="entry name" value="CheW"/>
    <property type="match status" value="1"/>
</dbReference>
<dbReference type="InterPro" id="IPR008207">
    <property type="entry name" value="Sig_transdc_His_kin_Hpt_dom"/>
</dbReference>
<keyword evidence="4 9" id="KW-0597">Phosphoprotein</keyword>
<evidence type="ECO:0000256" key="7">
    <source>
        <dbReference type="ARBA" id="ARBA00023012"/>
    </source>
</evidence>
<evidence type="ECO:0000313" key="14">
    <source>
        <dbReference type="EMBL" id="RJF83925.1"/>
    </source>
</evidence>
<dbReference type="InterPro" id="IPR004358">
    <property type="entry name" value="Sig_transdc_His_kin-like_C"/>
</dbReference>
<evidence type="ECO:0000256" key="2">
    <source>
        <dbReference type="ARBA" id="ARBA00012438"/>
    </source>
</evidence>
<feature type="compositionally biased region" description="Low complexity" evidence="10">
    <location>
        <begin position="530"/>
        <end position="541"/>
    </location>
</feature>
<dbReference type="PANTHER" id="PTHR43395:SF8">
    <property type="entry name" value="HISTIDINE KINASE"/>
    <property type="match status" value="1"/>
</dbReference>
<comment type="caution">
    <text evidence="14">The sequence shown here is derived from an EMBL/GenBank/DDBJ whole genome shotgun (WGS) entry which is preliminary data.</text>
</comment>
<dbReference type="GO" id="GO:0006935">
    <property type="term" value="P:chemotaxis"/>
    <property type="evidence" value="ECO:0007669"/>
    <property type="project" value="InterPro"/>
</dbReference>
<dbReference type="SMART" id="SM00073">
    <property type="entry name" value="HPT"/>
    <property type="match status" value="1"/>
</dbReference>
<dbReference type="RefSeq" id="WP_119829566.1">
    <property type="nucleotide sequence ID" value="NZ_QYUL01000001.1"/>
</dbReference>
<dbReference type="SUPFAM" id="SSF50341">
    <property type="entry name" value="CheW-like"/>
    <property type="match status" value="1"/>
</dbReference>
<dbReference type="Gene3D" id="2.30.30.40">
    <property type="entry name" value="SH3 Domains"/>
    <property type="match status" value="1"/>
</dbReference>
<comment type="catalytic activity">
    <reaction evidence="1">
        <text>ATP + protein L-histidine = ADP + protein N-phospho-L-histidine.</text>
        <dbReference type="EC" id="2.7.13.3"/>
    </reaction>
</comment>
<dbReference type="Gene3D" id="3.30.565.10">
    <property type="entry name" value="Histidine kinase-like ATPase, C-terminal domain"/>
    <property type="match status" value="1"/>
</dbReference>
<reference evidence="14 15" key="1">
    <citation type="submission" date="2018-09" db="EMBL/GenBank/DDBJ databases">
        <authorList>
            <person name="Zhu H."/>
        </authorList>
    </citation>
    <scope>NUCLEOTIDE SEQUENCE [LARGE SCALE GENOMIC DNA]</scope>
    <source>
        <strain evidence="14 15">K2W22B-5</strain>
    </source>
</reference>
<protein>
    <recommendedName>
        <fullName evidence="3">Chemotaxis protein CheA</fullName>
        <ecNumber evidence="2">2.7.13.3</ecNumber>
    </recommendedName>
</protein>
<feature type="region of interest" description="Disordered" evidence="10">
    <location>
        <begin position="497"/>
        <end position="517"/>
    </location>
</feature>
<evidence type="ECO:0000256" key="3">
    <source>
        <dbReference type="ARBA" id="ARBA00021495"/>
    </source>
</evidence>
<name>A0A418W1M6_9PROT</name>
<feature type="region of interest" description="Disordered" evidence="10">
    <location>
        <begin position="530"/>
        <end position="567"/>
    </location>
</feature>
<dbReference type="PANTHER" id="PTHR43395">
    <property type="entry name" value="SENSOR HISTIDINE KINASE CHEA"/>
    <property type="match status" value="1"/>
</dbReference>
<evidence type="ECO:0000259" key="13">
    <source>
        <dbReference type="PROSITE" id="PS50894"/>
    </source>
</evidence>
<evidence type="ECO:0000256" key="9">
    <source>
        <dbReference type="PROSITE-ProRule" id="PRU00110"/>
    </source>
</evidence>
<dbReference type="GO" id="GO:0000155">
    <property type="term" value="F:phosphorelay sensor kinase activity"/>
    <property type="evidence" value="ECO:0007669"/>
    <property type="project" value="UniProtKB-ARBA"/>
</dbReference>
<dbReference type="SMART" id="SM00387">
    <property type="entry name" value="HATPase_c"/>
    <property type="match status" value="1"/>
</dbReference>
<dbReference type="EMBL" id="QYUL01000001">
    <property type="protein sequence ID" value="RJF83925.1"/>
    <property type="molecule type" value="Genomic_DNA"/>
</dbReference>
<dbReference type="PROSITE" id="PS50109">
    <property type="entry name" value="HIS_KIN"/>
    <property type="match status" value="1"/>
</dbReference>
<evidence type="ECO:0000256" key="8">
    <source>
        <dbReference type="ARBA" id="ARBA00035100"/>
    </source>
</evidence>
<dbReference type="PROSITE" id="PS50894">
    <property type="entry name" value="HPT"/>
    <property type="match status" value="1"/>
</dbReference>
<dbReference type="InterPro" id="IPR003594">
    <property type="entry name" value="HATPase_dom"/>
</dbReference>
<comment type="function">
    <text evidence="8">Involved in the transmission of sensory signals from the chemoreceptors to the flagellar motors. CheA is autophosphorylated; it can transfer its phosphate group to either CheB or CheY.</text>
</comment>
<dbReference type="SMART" id="SM00260">
    <property type="entry name" value="CheW"/>
    <property type="match status" value="1"/>
</dbReference>
<dbReference type="FunFam" id="3.30.565.10:FF:000016">
    <property type="entry name" value="Chemotaxis protein CheA, putative"/>
    <property type="match status" value="1"/>
</dbReference>
<evidence type="ECO:0000259" key="11">
    <source>
        <dbReference type="PROSITE" id="PS50109"/>
    </source>
</evidence>
<feature type="modified residue" description="Phosphohistidine" evidence="9">
    <location>
        <position position="53"/>
    </location>
</feature>
<dbReference type="Pfam" id="PF02518">
    <property type="entry name" value="HATPase_c"/>
    <property type="match status" value="1"/>
</dbReference>
<evidence type="ECO:0000259" key="12">
    <source>
        <dbReference type="PROSITE" id="PS50851"/>
    </source>
</evidence>
<dbReference type="Pfam" id="PF01627">
    <property type="entry name" value="Hpt"/>
    <property type="match status" value="1"/>
</dbReference>
<dbReference type="InterPro" id="IPR051315">
    <property type="entry name" value="Bact_Chemotaxis_CheA"/>
</dbReference>
<accession>A0A418W1M6</accession>
<feature type="domain" description="Histidine kinase" evidence="11">
    <location>
        <begin position="597"/>
        <end position="845"/>
    </location>
</feature>
<evidence type="ECO:0000256" key="10">
    <source>
        <dbReference type="SAM" id="MobiDB-lite"/>
    </source>
</evidence>
<feature type="compositionally biased region" description="Pro residues" evidence="10">
    <location>
        <begin position="542"/>
        <end position="557"/>
    </location>
</feature>
<sequence length="1003" mass="106294">MSELIETLWRQFGVEAGEHFDAIEKLLSASSGEDGSGEDGGAERVAALFRSFHSLKGAARAMDLFAMEAVAHRAETILGRVRGGALALTGAVGDPLLEALDALRGLADLAVRERRDGKADPDLLARLDALGGASEAVAAVKAALPPVKPPTRLHDNEKLLTLFVGLLHDGMATLTRALDLAALDADGFRSVDDTAERLEIACERLNFLPFADVFRRFRAGLAARDPDAILRELQAVTLASARVGRLSGRDAGSAILATLLADHNAQALARGTARALELMADPAAAGEELAGLLDRLAATLDILALPRAAALLRVIADVTRRAAPLGHEDWPGLLNDGRAMVAGLAHQATLDPPEDLDAAAAAALEGRLRRFVDAASAAAEARRPFTVEELTAFGLDAGLLRFLSPDSAADLRAAVADPTVTLYEVTAFLETSAEVASGFVSWLGGKVRAITNWPEFIDGKTWLRVLVASAQGLDPLRDALSAIDPSGQFLHIRRCAPSAEDEPDEASTPDMAGEGDAPLVAESAPTMAHPVPARTTAAPSPATQPPDIPPALPPSAPASPRALTAPGGGVLRVPGEVVDRFMARIDGMVLLSGELNGVANDLRLEQALAALTERLGAGDPELRAVQEAVEHHRRALLDLDAQLSRSVDRLRESALDLRVVPIDTLFNQFPRVVRELARVQGKTVRFTLDGGDVRIDKSMVETLYDPLMHMVRNAIDHGVESPAEREAAGKPAQATLSLRAVQRNSRVVVEIADDGRGISTEAVRAKAVRNGLIGEEDSQRLSPESVRDFIFASGFSTADSVTETSGRGVGMDVVRNAITRLGGSVATRTREGAGTAFAIDLPLSAAILRTLLLQVGDQVLAIPDRFVEEVCGFTADAFHVVSGRWTVLRRNRVLPVVRLADALGFPASGDWPPVGEGQRLIVVLRQGDRRIGLEIDKLLRRGDLFVRESHPGLAEVPGVGGVSLLNDGRIVIILDGDELYRLAAAAQRRAAEGMAGTPQPLVS</sequence>
<feature type="domain" description="CheW-like" evidence="12">
    <location>
        <begin position="847"/>
        <end position="985"/>
    </location>
</feature>
<dbReference type="Gene3D" id="1.20.120.160">
    <property type="entry name" value="HPT domain"/>
    <property type="match status" value="1"/>
</dbReference>
<dbReference type="EC" id="2.7.13.3" evidence="2"/>
<dbReference type="InterPro" id="IPR036061">
    <property type="entry name" value="CheW-like_dom_sf"/>
</dbReference>
<feature type="domain" description="HPt" evidence="13">
    <location>
        <begin position="1"/>
        <end position="110"/>
    </location>
</feature>
<proteinExistence type="predicted"/>
<dbReference type="SUPFAM" id="SSF47226">
    <property type="entry name" value="Histidine-containing phosphotransfer domain, HPT domain"/>
    <property type="match status" value="1"/>
</dbReference>
<dbReference type="PRINTS" id="PR00344">
    <property type="entry name" value="BCTRLSENSOR"/>
</dbReference>
<evidence type="ECO:0000256" key="6">
    <source>
        <dbReference type="ARBA" id="ARBA00022777"/>
    </source>
</evidence>
<evidence type="ECO:0000313" key="15">
    <source>
        <dbReference type="Proteomes" id="UP000283458"/>
    </source>
</evidence>
<dbReference type="InterPro" id="IPR036641">
    <property type="entry name" value="HPT_dom_sf"/>
</dbReference>
<dbReference type="OrthoDB" id="9803176at2"/>
<organism evidence="14 15">
    <name type="scientific">Azospirillum cavernae</name>
    <dbReference type="NCBI Taxonomy" id="2320860"/>
    <lineage>
        <taxon>Bacteria</taxon>
        <taxon>Pseudomonadati</taxon>
        <taxon>Pseudomonadota</taxon>
        <taxon>Alphaproteobacteria</taxon>
        <taxon>Rhodospirillales</taxon>
        <taxon>Azospirillaceae</taxon>
        <taxon>Azospirillum</taxon>
    </lineage>
</organism>